<accession>A0ABV9DMN6</accession>
<sequence length="151" mass="17106">MQIFATFDHSSYLELVISRLEEEGVQDLFAVPLDKRGEQPKLFDTIHQADGLSLINKGMFLAVIFSVVAASRGFVLEWGPIYWGLIGAVSGFILGVTIDLIILKFKNKNRRKLKEKSSEVILIVECKEEDSKRVEEILWNHFALGLAKIKQ</sequence>
<evidence type="ECO:0000313" key="2">
    <source>
        <dbReference type="EMBL" id="MFC4560150.1"/>
    </source>
</evidence>
<keyword evidence="1" id="KW-0472">Membrane</keyword>
<comment type="caution">
    <text evidence="2">The sequence shown here is derived from an EMBL/GenBank/DDBJ whole genome shotgun (WGS) entry which is preliminary data.</text>
</comment>
<dbReference type="Proteomes" id="UP001595989">
    <property type="component" value="Unassembled WGS sequence"/>
</dbReference>
<keyword evidence="1" id="KW-0812">Transmembrane</keyword>
<feature type="transmembrane region" description="Helical" evidence="1">
    <location>
        <begin position="81"/>
        <end position="103"/>
    </location>
</feature>
<dbReference type="RefSeq" id="WP_390299724.1">
    <property type="nucleotide sequence ID" value="NZ_JBHSFU010000015.1"/>
</dbReference>
<reference evidence="3" key="1">
    <citation type="journal article" date="2019" name="Int. J. Syst. Evol. Microbiol.">
        <title>The Global Catalogue of Microorganisms (GCM) 10K type strain sequencing project: providing services to taxonomists for standard genome sequencing and annotation.</title>
        <authorList>
            <consortium name="The Broad Institute Genomics Platform"/>
            <consortium name="The Broad Institute Genome Sequencing Center for Infectious Disease"/>
            <person name="Wu L."/>
            <person name="Ma J."/>
        </authorList>
    </citation>
    <scope>NUCLEOTIDE SEQUENCE [LARGE SCALE GENOMIC DNA]</scope>
    <source>
        <strain evidence="3">CGMCC 4.7426</strain>
    </source>
</reference>
<proteinExistence type="predicted"/>
<organism evidence="2 3">
    <name type="scientific">Virgibacillus kekensis</name>
    <dbReference type="NCBI Taxonomy" id="202261"/>
    <lineage>
        <taxon>Bacteria</taxon>
        <taxon>Bacillati</taxon>
        <taxon>Bacillota</taxon>
        <taxon>Bacilli</taxon>
        <taxon>Bacillales</taxon>
        <taxon>Bacillaceae</taxon>
        <taxon>Virgibacillus</taxon>
    </lineage>
</organism>
<feature type="transmembrane region" description="Helical" evidence="1">
    <location>
        <begin position="58"/>
        <end position="75"/>
    </location>
</feature>
<dbReference type="EMBL" id="JBHSFU010000015">
    <property type="protein sequence ID" value="MFC4560150.1"/>
    <property type="molecule type" value="Genomic_DNA"/>
</dbReference>
<gene>
    <name evidence="2" type="ORF">ACFO3D_18490</name>
</gene>
<protein>
    <submittedName>
        <fullName evidence="2">Uncharacterized protein</fullName>
    </submittedName>
</protein>
<keyword evidence="1" id="KW-1133">Transmembrane helix</keyword>
<name>A0ABV9DMN6_9BACI</name>
<evidence type="ECO:0000256" key="1">
    <source>
        <dbReference type="SAM" id="Phobius"/>
    </source>
</evidence>
<evidence type="ECO:0000313" key="3">
    <source>
        <dbReference type="Proteomes" id="UP001595989"/>
    </source>
</evidence>
<keyword evidence="3" id="KW-1185">Reference proteome</keyword>